<dbReference type="CDD" id="cd00777">
    <property type="entry name" value="AspRS_core"/>
    <property type="match status" value="1"/>
</dbReference>
<comment type="subunit">
    <text evidence="7">Homodimer.</text>
</comment>
<feature type="binding site" evidence="7">
    <location>
        <position position="484"/>
    </location>
    <ligand>
        <name>ATP</name>
        <dbReference type="ChEBI" id="CHEBI:30616"/>
    </ligand>
</feature>
<keyword evidence="7" id="KW-0963">Cytoplasm</keyword>
<comment type="catalytic activity">
    <reaction evidence="7">
        <text>tRNA(Asx) + L-aspartate + ATP = L-aspartyl-tRNA(Asx) + AMP + diphosphate</text>
        <dbReference type="Rhea" id="RHEA:18349"/>
        <dbReference type="Rhea" id="RHEA-COMP:9710"/>
        <dbReference type="Rhea" id="RHEA-COMP:9711"/>
        <dbReference type="ChEBI" id="CHEBI:29991"/>
        <dbReference type="ChEBI" id="CHEBI:30616"/>
        <dbReference type="ChEBI" id="CHEBI:33019"/>
        <dbReference type="ChEBI" id="CHEBI:78442"/>
        <dbReference type="ChEBI" id="CHEBI:78516"/>
        <dbReference type="ChEBI" id="CHEBI:456215"/>
        <dbReference type="EC" id="6.1.1.23"/>
    </reaction>
</comment>
<dbReference type="PANTHER" id="PTHR22594">
    <property type="entry name" value="ASPARTYL/LYSYL-TRNA SYNTHETASE"/>
    <property type="match status" value="1"/>
</dbReference>
<dbReference type="SUPFAM" id="SSF55681">
    <property type="entry name" value="Class II aaRS and biotin synthetases"/>
    <property type="match status" value="1"/>
</dbReference>
<comment type="caution">
    <text evidence="9">The sequence shown here is derived from an EMBL/GenBank/DDBJ whole genome shotgun (WGS) entry which is preliminary data.</text>
</comment>
<dbReference type="EMBL" id="QMPY01000072">
    <property type="protein sequence ID" value="RLE07739.1"/>
    <property type="molecule type" value="Genomic_DNA"/>
</dbReference>
<dbReference type="InterPro" id="IPR004115">
    <property type="entry name" value="GAD-like_sf"/>
</dbReference>
<dbReference type="GO" id="GO:0006422">
    <property type="term" value="P:aspartyl-tRNA aminoacylation"/>
    <property type="evidence" value="ECO:0007669"/>
    <property type="project" value="UniProtKB-UniRule"/>
</dbReference>
<accession>A0A662D1F3</accession>
<dbReference type="CDD" id="cd04317">
    <property type="entry name" value="EcAspRS_like_N"/>
    <property type="match status" value="1"/>
</dbReference>
<dbReference type="InterPro" id="IPR006195">
    <property type="entry name" value="aa-tRNA-synth_II"/>
</dbReference>
<dbReference type="AlphaFoldDB" id="A0A662D1F3"/>
<evidence type="ECO:0000259" key="8">
    <source>
        <dbReference type="PROSITE" id="PS50862"/>
    </source>
</evidence>
<evidence type="ECO:0000313" key="9">
    <source>
        <dbReference type="EMBL" id="RLE07739.1"/>
    </source>
</evidence>
<name>A0A662D1F3_UNCAE</name>
<dbReference type="Gene3D" id="3.30.930.10">
    <property type="entry name" value="Bira Bifunctional Protein, Domain 2"/>
    <property type="match status" value="1"/>
</dbReference>
<keyword evidence="3 7" id="KW-0547">Nucleotide-binding</keyword>
<sequence>MYHLRRTHLCGVLNKSDLDQKVVLAGWVKRRRDHGGLIFVDLGDKTGITQVVFNPEIDKEAHSQAHSLREGWVIAVEGKVKMRPSDSINPKLHTGEIEVLVEKLEILNVSQPLPFSTESAIKMNEEVRLKYRYLDLRRPIMQKNLLLRYRVTKIVRDFLDRKGFIEIETPFLTRSTPEGARDYLVPSRLNPGEFYALPQSPQLFKQLLMVAGFDRYFQIVRCFRDEDLRTDRQPEHTQIDIEMSFVQEEDIHNLIEEMFVEIFEKILGISLHRPFPHLTYQQAMERFGTDKPDIRFGLELIDVSSLAAQGSFGVFQKCLKEGGQVKGIRLPGGASLSRKELEELTRWITFYGAKGLSWILLAPEGIKSPLAKFFPKEVLLKIIKQMRAERGDALLFVADKKEIVADSLAHLRLHLAKKFNLIQENTYQLVWIVDFPLFEYDKEGSFTPCHHPFTSPKEEDLPLLEEAPEKVKARSYDLVLNGEEIGGGSIRIHHKKLQEKIFSILGIDSLEAREKFGFLLDALSLGAPPHGGIALGLDRLVMILAGAESIREVIAFPKTQKAVCPLTQAPSEVDEHQLKELHLKVEE</sequence>
<dbReference type="PROSITE" id="PS50862">
    <property type="entry name" value="AA_TRNA_LIGASE_II"/>
    <property type="match status" value="1"/>
</dbReference>
<feature type="binding site" evidence="7">
    <location>
        <position position="233"/>
    </location>
    <ligand>
        <name>ATP</name>
        <dbReference type="ChEBI" id="CHEBI:30616"/>
    </ligand>
</feature>
<comment type="caution">
    <text evidence="7">Lacks conserved residue(s) required for the propagation of feature annotation.</text>
</comment>
<keyword evidence="6 7" id="KW-0030">Aminoacyl-tRNA synthetase</keyword>
<feature type="region of interest" description="Aspartate" evidence="7">
    <location>
        <begin position="202"/>
        <end position="205"/>
    </location>
</feature>
<dbReference type="InterPro" id="IPR002312">
    <property type="entry name" value="Asp/Asn-tRNA-synth_IIb"/>
</dbReference>
<gene>
    <name evidence="7" type="primary">aspS</name>
    <name evidence="9" type="ORF">DRZ78_02470</name>
</gene>
<dbReference type="Pfam" id="PF02938">
    <property type="entry name" value="GAD"/>
    <property type="match status" value="1"/>
</dbReference>
<dbReference type="EC" id="6.1.1.23" evidence="7"/>
<dbReference type="GO" id="GO:0003676">
    <property type="term" value="F:nucleic acid binding"/>
    <property type="evidence" value="ECO:0007669"/>
    <property type="project" value="InterPro"/>
</dbReference>
<evidence type="ECO:0000256" key="4">
    <source>
        <dbReference type="ARBA" id="ARBA00022840"/>
    </source>
</evidence>
<feature type="binding site" evidence="7">
    <location>
        <position position="224"/>
    </location>
    <ligand>
        <name>L-aspartate</name>
        <dbReference type="ChEBI" id="CHEBI:29991"/>
    </ligand>
</feature>
<dbReference type="InterPro" id="IPR012340">
    <property type="entry name" value="NA-bd_OB-fold"/>
</dbReference>
<dbReference type="Gene3D" id="2.40.50.140">
    <property type="entry name" value="Nucleic acid-binding proteins"/>
    <property type="match status" value="1"/>
</dbReference>
<dbReference type="NCBIfam" id="NF001750">
    <property type="entry name" value="PRK00476.1"/>
    <property type="match status" value="1"/>
</dbReference>
<dbReference type="GO" id="GO:0005524">
    <property type="term" value="F:ATP binding"/>
    <property type="evidence" value="ECO:0007669"/>
    <property type="project" value="UniProtKB-UniRule"/>
</dbReference>
<dbReference type="InterPro" id="IPR047089">
    <property type="entry name" value="Asp-tRNA-ligase_1_N"/>
</dbReference>
<feature type="binding site" evidence="7">
    <location>
        <begin position="224"/>
        <end position="226"/>
    </location>
    <ligand>
        <name>ATP</name>
        <dbReference type="ChEBI" id="CHEBI:30616"/>
    </ligand>
</feature>
<dbReference type="InterPro" id="IPR029351">
    <property type="entry name" value="GAD_dom"/>
</dbReference>
<comment type="similarity">
    <text evidence="1 7">Belongs to the class-II aminoacyl-tRNA synthetase family. Type 1 subfamily.</text>
</comment>
<feature type="binding site" evidence="7">
    <location>
        <position position="178"/>
    </location>
    <ligand>
        <name>L-aspartate</name>
        <dbReference type="ChEBI" id="CHEBI:29991"/>
    </ligand>
</feature>
<feature type="binding site" evidence="7">
    <location>
        <begin position="536"/>
        <end position="539"/>
    </location>
    <ligand>
        <name>ATP</name>
        <dbReference type="ChEBI" id="CHEBI:30616"/>
    </ligand>
</feature>
<dbReference type="InterPro" id="IPR045864">
    <property type="entry name" value="aa-tRNA-synth_II/BPL/LPL"/>
</dbReference>
<dbReference type="SUPFAM" id="SSF55261">
    <property type="entry name" value="GAD domain-like"/>
    <property type="match status" value="1"/>
</dbReference>
<dbReference type="Pfam" id="PF00152">
    <property type="entry name" value="tRNA-synt_2"/>
    <property type="match status" value="1"/>
</dbReference>
<dbReference type="Proteomes" id="UP000277457">
    <property type="component" value="Unassembled WGS sequence"/>
</dbReference>
<comment type="subcellular location">
    <subcellularLocation>
        <location evidence="7">Cytoplasm</location>
    </subcellularLocation>
</comment>
<evidence type="ECO:0000256" key="2">
    <source>
        <dbReference type="ARBA" id="ARBA00022598"/>
    </source>
</evidence>
<evidence type="ECO:0000256" key="5">
    <source>
        <dbReference type="ARBA" id="ARBA00022917"/>
    </source>
</evidence>
<feature type="site" description="Important for tRNA non-discrimination" evidence="7">
    <location>
        <position position="34"/>
    </location>
</feature>
<comment type="function">
    <text evidence="7">Aspartyl-tRNA synthetase with relaxed tRNA specificity since it is able to aspartylate not only its cognate tRNA(Asp) but also tRNA(Asn). Reaction proceeds in two steps: L-aspartate is first activated by ATP to form Asp-AMP and then transferred to the acceptor end of tRNA(Asp/Asn).</text>
</comment>
<dbReference type="Pfam" id="PF01336">
    <property type="entry name" value="tRNA_anti-codon"/>
    <property type="match status" value="1"/>
</dbReference>
<dbReference type="PRINTS" id="PR01042">
    <property type="entry name" value="TRNASYNTHASP"/>
</dbReference>
<proteinExistence type="inferred from homology"/>
<dbReference type="SUPFAM" id="SSF50249">
    <property type="entry name" value="Nucleic acid-binding proteins"/>
    <property type="match status" value="1"/>
</dbReference>
<evidence type="ECO:0000256" key="7">
    <source>
        <dbReference type="HAMAP-Rule" id="MF_00044"/>
    </source>
</evidence>
<evidence type="ECO:0000256" key="6">
    <source>
        <dbReference type="ARBA" id="ARBA00023146"/>
    </source>
</evidence>
<dbReference type="InterPro" id="IPR004365">
    <property type="entry name" value="NA-bd_OB_tRNA"/>
</dbReference>
<keyword evidence="4 7" id="KW-0067">ATP-binding</keyword>
<organism evidence="9 10">
    <name type="scientific">Aerophobetes bacterium</name>
    <dbReference type="NCBI Taxonomy" id="2030807"/>
    <lineage>
        <taxon>Bacteria</taxon>
        <taxon>Candidatus Aerophobota</taxon>
    </lineage>
</organism>
<dbReference type="HAMAP" id="MF_00044">
    <property type="entry name" value="Asp_tRNA_synth_type1"/>
    <property type="match status" value="1"/>
</dbReference>
<dbReference type="GO" id="GO:0005737">
    <property type="term" value="C:cytoplasm"/>
    <property type="evidence" value="ECO:0007669"/>
    <property type="project" value="UniProtKB-SubCell"/>
</dbReference>
<evidence type="ECO:0000256" key="1">
    <source>
        <dbReference type="ARBA" id="ARBA00006303"/>
    </source>
</evidence>
<feature type="binding site" evidence="7">
    <location>
        <position position="450"/>
    </location>
    <ligand>
        <name>L-aspartate</name>
        <dbReference type="ChEBI" id="CHEBI:29991"/>
    </ligand>
</feature>
<feature type="domain" description="Aminoacyl-transfer RNA synthetases class-II family profile" evidence="8">
    <location>
        <begin position="147"/>
        <end position="565"/>
    </location>
</feature>
<dbReference type="GO" id="GO:0004815">
    <property type="term" value="F:aspartate-tRNA ligase activity"/>
    <property type="evidence" value="ECO:0007669"/>
    <property type="project" value="UniProtKB-UniRule"/>
</dbReference>
<evidence type="ECO:0000256" key="3">
    <source>
        <dbReference type="ARBA" id="ARBA00022741"/>
    </source>
</evidence>
<dbReference type="Gene3D" id="3.30.1360.30">
    <property type="entry name" value="GAD-like domain"/>
    <property type="match status" value="1"/>
</dbReference>
<reference evidence="9 10" key="1">
    <citation type="submission" date="2018-06" db="EMBL/GenBank/DDBJ databases">
        <title>Extensive metabolic versatility and redundancy in microbially diverse, dynamic hydrothermal sediments.</title>
        <authorList>
            <person name="Dombrowski N."/>
            <person name="Teske A."/>
            <person name="Baker B.J."/>
        </authorList>
    </citation>
    <scope>NUCLEOTIDE SEQUENCE [LARGE SCALE GENOMIC DNA]</scope>
    <source>
        <strain evidence="9">B7_G13</strain>
    </source>
</reference>
<dbReference type="NCBIfam" id="TIGR00459">
    <property type="entry name" value="aspS_bact"/>
    <property type="match status" value="1"/>
</dbReference>
<protein>
    <recommendedName>
        <fullName evidence="7">Aspartate--tRNA(Asp/Asn) ligase</fullName>
        <ecNumber evidence="7">6.1.1.23</ecNumber>
    </recommendedName>
    <alternativeName>
        <fullName evidence="7">Aspartyl-tRNA synthetase</fullName>
        <shortName evidence="7">AspRS</shortName>
    </alternativeName>
    <alternativeName>
        <fullName evidence="7">Non-discriminating aspartyl-tRNA synthetase</fullName>
        <shortName evidence="7">ND-AspRS</shortName>
    </alternativeName>
</protein>
<dbReference type="PANTHER" id="PTHR22594:SF5">
    <property type="entry name" value="ASPARTATE--TRNA LIGASE, MITOCHONDRIAL"/>
    <property type="match status" value="1"/>
</dbReference>
<evidence type="ECO:0000313" key="10">
    <source>
        <dbReference type="Proteomes" id="UP000277457"/>
    </source>
</evidence>
<dbReference type="InterPro" id="IPR004524">
    <property type="entry name" value="Asp-tRNA-ligase_1"/>
</dbReference>
<dbReference type="InterPro" id="IPR004364">
    <property type="entry name" value="Aa-tRNA-synt_II"/>
</dbReference>
<dbReference type="GO" id="GO:0050560">
    <property type="term" value="F:aspartate-tRNA(Asn) ligase activity"/>
    <property type="evidence" value="ECO:0007669"/>
    <property type="project" value="UniProtKB-EC"/>
</dbReference>
<keyword evidence="2 7" id="KW-0436">Ligase</keyword>
<feature type="binding site" evidence="7">
    <location>
        <position position="491"/>
    </location>
    <ligand>
        <name>L-aspartate</name>
        <dbReference type="ChEBI" id="CHEBI:29991"/>
    </ligand>
</feature>
<keyword evidence="5 7" id="KW-0648">Protein biosynthesis</keyword>
<dbReference type="InterPro" id="IPR047090">
    <property type="entry name" value="AspRS_core"/>
</dbReference>